<sequence length="104" mass="10931">MDVIAEHDRMKDVAHPLRIAGISRPADVTFSFAGTSLSAPEGENLAAALIACGIRRLGEGQDAARPRAALCMMGVCQQCLLRVDGRLVQACLVPVRAGMVVTAT</sequence>
<protein>
    <submittedName>
        <fullName evidence="2">(2Fe-2S)-binding protein</fullName>
    </submittedName>
</protein>
<dbReference type="RefSeq" id="WP_216837838.1">
    <property type="nucleotide sequence ID" value="NZ_JAFNJS010000005.1"/>
</dbReference>
<name>A0ABV7BVW2_9PROT</name>
<dbReference type="Pfam" id="PF13510">
    <property type="entry name" value="Fer2_4"/>
    <property type="match status" value="1"/>
</dbReference>
<evidence type="ECO:0000313" key="2">
    <source>
        <dbReference type="EMBL" id="MFC3001757.1"/>
    </source>
</evidence>
<comment type="caution">
    <text evidence="2">The sequence shown here is derived from an EMBL/GenBank/DDBJ whole genome shotgun (WGS) entry which is preliminary data.</text>
</comment>
<dbReference type="Proteomes" id="UP001595420">
    <property type="component" value="Unassembled WGS sequence"/>
</dbReference>
<reference evidence="3" key="1">
    <citation type="journal article" date="2019" name="Int. J. Syst. Evol. Microbiol.">
        <title>The Global Catalogue of Microorganisms (GCM) 10K type strain sequencing project: providing services to taxonomists for standard genome sequencing and annotation.</title>
        <authorList>
            <consortium name="The Broad Institute Genomics Platform"/>
            <consortium name="The Broad Institute Genome Sequencing Center for Infectious Disease"/>
            <person name="Wu L."/>
            <person name="Ma J."/>
        </authorList>
    </citation>
    <scope>NUCLEOTIDE SEQUENCE [LARGE SCALE GENOMIC DNA]</scope>
    <source>
        <strain evidence="3">CGMCC 1.16855</strain>
    </source>
</reference>
<dbReference type="InterPro" id="IPR001041">
    <property type="entry name" value="2Fe-2S_ferredoxin-type"/>
</dbReference>
<accession>A0ABV7BVW2</accession>
<feature type="domain" description="2Fe-2S ferredoxin-type" evidence="1">
    <location>
        <begin position="26"/>
        <end position="104"/>
    </location>
</feature>
<keyword evidence="3" id="KW-1185">Reference proteome</keyword>
<gene>
    <name evidence="2" type="ORF">ACFOD3_17755</name>
</gene>
<evidence type="ECO:0000313" key="3">
    <source>
        <dbReference type="Proteomes" id="UP001595420"/>
    </source>
</evidence>
<evidence type="ECO:0000259" key="1">
    <source>
        <dbReference type="PROSITE" id="PS51085"/>
    </source>
</evidence>
<organism evidence="2 3">
    <name type="scientific">Falsiroseomonas tokyonensis</name>
    <dbReference type="NCBI Taxonomy" id="430521"/>
    <lineage>
        <taxon>Bacteria</taxon>
        <taxon>Pseudomonadati</taxon>
        <taxon>Pseudomonadota</taxon>
        <taxon>Alphaproteobacteria</taxon>
        <taxon>Acetobacterales</taxon>
        <taxon>Roseomonadaceae</taxon>
        <taxon>Falsiroseomonas</taxon>
    </lineage>
</organism>
<dbReference type="PROSITE" id="PS51085">
    <property type="entry name" value="2FE2S_FER_2"/>
    <property type="match status" value="1"/>
</dbReference>
<proteinExistence type="predicted"/>
<dbReference type="EMBL" id="JBHRSB010000005">
    <property type="protein sequence ID" value="MFC3001757.1"/>
    <property type="molecule type" value="Genomic_DNA"/>
</dbReference>